<name>A0A4C1TYK2_EUMVA</name>
<dbReference type="PANTHER" id="PTHR45749:SF21">
    <property type="entry name" value="DUF4371 DOMAIN-CONTAINING PROTEIN"/>
    <property type="match status" value="1"/>
</dbReference>
<accession>A0A4C1TYK2</accession>
<evidence type="ECO:0008006" key="3">
    <source>
        <dbReference type="Google" id="ProtNLM"/>
    </source>
</evidence>
<dbReference type="STRING" id="151549.A0A4C1TYK2"/>
<sequence>MDTTQDIPKVDQLSIAVSCAIVTKSENGQPFDVKVKEALLNFYAVFEHGAADLVKQVITFFIDKNFNLKKYVGQIYDGASVMSGVYNGVQKQIEDIQPNTKIVLKSSGKRERSQAENIKTKMQNFEHLLLCEFMHRVLNDINDAFKTTEMRYQIGQGK</sequence>
<protein>
    <recommendedName>
        <fullName evidence="3">DUF4371 domain-containing protein</fullName>
    </recommendedName>
</protein>
<dbReference type="AlphaFoldDB" id="A0A4C1TYK2"/>
<dbReference type="Proteomes" id="UP000299102">
    <property type="component" value="Unassembled WGS sequence"/>
</dbReference>
<keyword evidence="2" id="KW-1185">Reference proteome</keyword>
<comment type="caution">
    <text evidence="1">The sequence shown here is derived from an EMBL/GenBank/DDBJ whole genome shotgun (WGS) entry which is preliminary data.</text>
</comment>
<evidence type="ECO:0000313" key="2">
    <source>
        <dbReference type="Proteomes" id="UP000299102"/>
    </source>
</evidence>
<dbReference type="OrthoDB" id="6598476at2759"/>
<gene>
    <name evidence="1" type="ORF">EVAR_20436_1</name>
</gene>
<proteinExistence type="predicted"/>
<organism evidence="1 2">
    <name type="scientific">Eumeta variegata</name>
    <name type="common">Bagworm moth</name>
    <name type="synonym">Eumeta japonica</name>
    <dbReference type="NCBI Taxonomy" id="151549"/>
    <lineage>
        <taxon>Eukaryota</taxon>
        <taxon>Metazoa</taxon>
        <taxon>Ecdysozoa</taxon>
        <taxon>Arthropoda</taxon>
        <taxon>Hexapoda</taxon>
        <taxon>Insecta</taxon>
        <taxon>Pterygota</taxon>
        <taxon>Neoptera</taxon>
        <taxon>Endopterygota</taxon>
        <taxon>Lepidoptera</taxon>
        <taxon>Glossata</taxon>
        <taxon>Ditrysia</taxon>
        <taxon>Tineoidea</taxon>
        <taxon>Psychidae</taxon>
        <taxon>Oiketicinae</taxon>
        <taxon>Eumeta</taxon>
    </lineage>
</organism>
<reference evidence="1 2" key="1">
    <citation type="journal article" date="2019" name="Commun. Biol.">
        <title>The bagworm genome reveals a unique fibroin gene that provides high tensile strength.</title>
        <authorList>
            <person name="Kono N."/>
            <person name="Nakamura H."/>
            <person name="Ohtoshi R."/>
            <person name="Tomita M."/>
            <person name="Numata K."/>
            <person name="Arakawa K."/>
        </authorList>
    </citation>
    <scope>NUCLEOTIDE SEQUENCE [LARGE SCALE GENOMIC DNA]</scope>
</reference>
<evidence type="ECO:0000313" key="1">
    <source>
        <dbReference type="EMBL" id="GBP18904.1"/>
    </source>
</evidence>
<dbReference type="EMBL" id="BGZK01000102">
    <property type="protein sequence ID" value="GBP18904.1"/>
    <property type="molecule type" value="Genomic_DNA"/>
</dbReference>
<dbReference type="PANTHER" id="PTHR45749">
    <property type="match status" value="1"/>
</dbReference>